<evidence type="ECO:0000313" key="7">
    <source>
        <dbReference type="Proteomes" id="UP000320876"/>
    </source>
</evidence>
<dbReference type="Pfam" id="PF00440">
    <property type="entry name" value="TetR_N"/>
    <property type="match status" value="1"/>
</dbReference>
<dbReference type="PANTHER" id="PTHR30055">
    <property type="entry name" value="HTH-TYPE TRANSCRIPTIONAL REGULATOR RUTR"/>
    <property type="match status" value="1"/>
</dbReference>
<dbReference type="PRINTS" id="PR00455">
    <property type="entry name" value="HTHTETR"/>
</dbReference>
<dbReference type="EMBL" id="VFML01000001">
    <property type="protein sequence ID" value="TQJ02799.1"/>
    <property type="molecule type" value="Genomic_DNA"/>
</dbReference>
<feature type="DNA-binding region" description="H-T-H motif" evidence="4">
    <location>
        <begin position="56"/>
        <end position="75"/>
    </location>
</feature>
<dbReference type="GO" id="GO:0003700">
    <property type="term" value="F:DNA-binding transcription factor activity"/>
    <property type="evidence" value="ECO:0007669"/>
    <property type="project" value="TreeGrafter"/>
</dbReference>
<dbReference type="Proteomes" id="UP000320876">
    <property type="component" value="Unassembled WGS sequence"/>
</dbReference>
<proteinExistence type="predicted"/>
<dbReference type="SUPFAM" id="SSF46689">
    <property type="entry name" value="Homeodomain-like"/>
    <property type="match status" value="1"/>
</dbReference>
<keyword evidence="3" id="KW-0804">Transcription</keyword>
<name>A0A542DI79_AMYCI</name>
<keyword evidence="1" id="KW-0805">Transcription regulation</keyword>
<dbReference type="Gene3D" id="1.10.10.60">
    <property type="entry name" value="Homeodomain-like"/>
    <property type="match status" value="1"/>
</dbReference>
<feature type="domain" description="HTH tetR-type" evidence="5">
    <location>
        <begin position="33"/>
        <end position="93"/>
    </location>
</feature>
<evidence type="ECO:0000256" key="2">
    <source>
        <dbReference type="ARBA" id="ARBA00023125"/>
    </source>
</evidence>
<comment type="caution">
    <text evidence="6">The sequence shown here is derived from an EMBL/GenBank/DDBJ whole genome shotgun (WGS) entry which is preliminary data.</text>
</comment>
<dbReference type="GO" id="GO:0000976">
    <property type="term" value="F:transcription cis-regulatory region binding"/>
    <property type="evidence" value="ECO:0007669"/>
    <property type="project" value="TreeGrafter"/>
</dbReference>
<keyword evidence="2 4" id="KW-0238">DNA-binding</keyword>
<keyword evidence="7" id="KW-1185">Reference proteome</keyword>
<dbReference type="InterPro" id="IPR001647">
    <property type="entry name" value="HTH_TetR"/>
</dbReference>
<dbReference type="InterPro" id="IPR004111">
    <property type="entry name" value="Repressor_TetR_C"/>
</dbReference>
<evidence type="ECO:0000256" key="3">
    <source>
        <dbReference type="ARBA" id="ARBA00023163"/>
    </source>
</evidence>
<reference evidence="6 7" key="1">
    <citation type="submission" date="2019-06" db="EMBL/GenBank/DDBJ databases">
        <title>Sequencing the genomes of 1000 actinobacteria strains.</title>
        <authorList>
            <person name="Klenk H.-P."/>
        </authorList>
    </citation>
    <scope>NUCLEOTIDE SEQUENCE [LARGE SCALE GENOMIC DNA]</scope>
    <source>
        <strain evidence="6 7">DSM 45679</strain>
    </source>
</reference>
<dbReference type="Gene3D" id="1.10.357.10">
    <property type="entry name" value="Tetracycline Repressor, domain 2"/>
    <property type="match status" value="1"/>
</dbReference>
<dbReference type="InterPro" id="IPR050109">
    <property type="entry name" value="HTH-type_TetR-like_transc_reg"/>
</dbReference>
<evidence type="ECO:0000259" key="5">
    <source>
        <dbReference type="PROSITE" id="PS50977"/>
    </source>
</evidence>
<dbReference type="SUPFAM" id="SSF48498">
    <property type="entry name" value="Tetracyclin repressor-like, C-terminal domain"/>
    <property type="match status" value="1"/>
</dbReference>
<protein>
    <submittedName>
        <fullName evidence="6">TetR family transcriptional regulator</fullName>
    </submittedName>
</protein>
<dbReference type="InterPro" id="IPR036271">
    <property type="entry name" value="Tet_transcr_reg_TetR-rel_C_sf"/>
</dbReference>
<evidence type="ECO:0000256" key="1">
    <source>
        <dbReference type="ARBA" id="ARBA00023015"/>
    </source>
</evidence>
<evidence type="ECO:0000313" key="6">
    <source>
        <dbReference type="EMBL" id="TQJ02799.1"/>
    </source>
</evidence>
<dbReference type="PROSITE" id="PS50977">
    <property type="entry name" value="HTH_TETR_2"/>
    <property type="match status" value="1"/>
</dbReference>
<dbReference type="OrthoDB" id="2570341at2"/>
<gene>
    <name evidence="6" type="ORF">FB471_2544</name>
</gene>
<organism evidence="6 7">
    <name type="scientific">Amycolatopsis cihanbeyliensis</name>
    <dbReference type="NCBI Taxonomy" id="1128664"/>
    <lineage>
        <taxon>Bacteria</taxon>
        <taxon>Bacillati</taxon>
        <taxon>Actinomycetota</taxon>
        <taxon>Actinomycetes</taxon>
        <taxon>Pseudonocardiales</taxon>
        <taxon>Pseudonocardiaceae</taxon>
        <taxon>Amycolatopsis</taxon>
    </lineage>
</organism>
<dbReference type="PANTHER" id="PTHR30055:SF151">
    <property type="entry name" value="TRANSCRIPTIONAL REGULATORY PROTEIN"/>
    <property type="match status" value="1"/>
</dbReference>
<dbReference type="InterPro" id="IPR009057">
    <property type="entry name" value="Homeodomain-like_sf"/>
</dbReference>
<dbReference type="GO" id="GO:0045892">
    <property type="term" value="P:negative regulation of DNA-templated transcription"/>
    <property type="evidence" value="ECO:0007669"/>
    <property type="project" value="InterPro"/>
</dbReference>
<dbReference type="AlphaFoldDB" id="A0A542DI79"/>
<accession>A0A542DI79</accession>
<evidence type="ECO:0000256" key="4">
    <source>
        <dbReference type="PROSITE-ProRule" id="PRU00335"/>
    </source>
</evidence>
<dbReference type="Pfam" id="PF02909">
    <property type="entry name" value="TetR_C_1"/>
    <property type="match status" value="1"/>
</dbReference>
<sequence length="252" mass="27343">MVSSSEDAPEDQAGSIELLWGLRDRQAKKQRPALSVDRIARAAIELADTEGMPAVSMQRVASALEVTKMALYRHVSSKAELVAVMIETAVGAPPELGAVPGGWRARMEAWAAGMRETWRRHPWLPVATVGRRVMGPREIGWTECAVAALEGTGLSGGERMDAVFLLSGHIRNTQSATAAGTQPWTTDRRLNPLIEDLMRTRDTRFPGLVAATESTGESTDDSPRDNGWQFGLDRVLDGLATLIADRAERDVG</sequence>